<keyword evidence="3" id="KW-1185">Reference proteome</keyword>
<evidence type="ECO:0000313" key="3">
    <source>
        <dbReference type="Proteomes" id="UP000637788"/>
    </source>
</evidence>
<dbReference type="EMBL" id="BMPQ01000029">
    <property type="protein sequence ID" value="GGL03158.1"/>
    <property type="molecule type" value="Genomic_DNA"/>
</dbReference>
<dbReference type="RefSeq" id="WP_189326201.1">
    <property type="nucleotide sequence ID" value="NZ_BMPQ01000029.1"/>
</dbReference>
<protein>
    <submittedName>
        <fullName evidence="2">Uncharacterized protein</fullName>
    </submittedName>
</protein>
<dbReference type="AlphaFoldDB" id="A0A917RF57"/>
<reference evidence="2" key="1">
    <citation type="journal article" date="2014" name="Int. J. Syst. Evol. Microbiol.">
        <title>Complete genome sequence of Corynebacterium casei LMG S-19264T (=DSM 44701T), isolated from a smear-ripened cheese.</title>
        <authorList>
            <consortium name="US DOE Joint Genome Institute (JGI-PGF)"/>
            <person name="Walter F."/>
            <person name="Albersmeier A."/>
            <person name="Kalinowski J."/>
            <person name="Ruckert C."/>
        </authorList>
    </citation>
    <scope>NUCLEOTIDE SEQUENCE</scope>
    <source>
        <strain evidence="2">JCM 3035</strain>
    </source>
</reference>
<evidence type="ECO:0000256" key="1">
    <source>
        <dbReference type="SAM" id="MobiDB-lite"/>
    </source>
</evidence>
<evidence type="ECO:0000313" key="2">
    <source>
        <dbReference type="EMBL" id="GGL03158.1"/>
    </source>
</evidence>
<proteinExistence type="predicted"/>
<reference evidence="2" key="2">
    <citation type="submission" date="2020-09" db="EMBL/GenBank/DDBJ databases">
        <authorList>
            <person name="Sun Q."/>
            <person name="Ohkuma M."/>
        </authorList>
    </citation>
    <scope>NUCLEOTIDE SEQUENCE</scope>
    <source>
        <strain evidence="2">JCM 3035</strain>
    </source>
</reference>
<feature type="region of interest" description="Disordered" evidence="1">
    <location>
        <begin position="28"/>
        <end position="62"/>
    </location>
</feature>
<gene>
    <name evidence="2" type="ORF">GCM10010094_74940</name>
</gene>
<name>A0A917RF57_9ACTN</name>
<sequence>MPAATRTLATAVFVTDPKTRETLLLQPGSEVSDPAITEQITHPDAWAPEPPRQYRRGKAEAA</sequence>
<dbReference type="Proteomes" id="UP000637788">
    <property type="component" value="Unassembled WGS sequence"/>
</dbReference>
<accession>A0A917RF57</accession>
<organism evidence="2 3">
    <name type="scientific">Streptomyces flaveus</name>
    <dbReference type="NCBI Taxonomy" id="66370"/>
    <lineage>
        <taxon>Bacteria</taxon>
        <taxon>Bacillati</taxon>
        <taxon>Actinomycetota</taxon>
        <taxon>Actinomycetes</taxon>
        <taxon>Kitasatosporales</taxon>
        <taxon>Streptomycetaceae</taxon>
        <taxon>Streptomyces</taxon>
        <taxon>Streptomyces aurantiacus group</taxon>
    </lineage>
</organism>
<comment type="caution">
    <text evidence="2">The sequence shown here is derived from an EMBL/GenBank/DDBJ whole genome shotgun (WGS) entry which is preliminary data.</text>
</comment>